<dbReference type="PANTHER" id="PTHR46796:SF6">
    <property type="entry name" value="ARAC SUBFAMILY"/>
    <property type="match status" value="1"/>
</dbReference>
<dbReference type="InterPro" id="IPR018060">
    <property type="entry name" value="HTH_AraC"/>
</dbReference>
<dbReference type="RefSeq" id="WP_111631092.1">
    <property type="nucleotide sequence ID" value="NZ_QLMC01000008.1"/>
</dbReference>
<accession>A0A327WTM0</accession>
<evidence type="ECO:0000256" key="1">
    <source>
        <dbReference type="ARBA" id="ARBA00023015"/>
    </source>
</evidence>
<evidence type="ECO:0000256" key="3">
    <source>
        <dbReference type="ARBA" id="ARBA00023163"/>
    </source>
</evidence>
<reference evidence="5 6" key="1">
    <citation type="submission" date="2018-06" db="EMBL/GenBank/DDBJ databases">
        <title>Genomic Encyclopedia of Archaeal and Bacterial Type Strains, Phase II (KMG-II): from individual species to whole genera.</title>
        <authorList>
            <person name="Goeker M."/>
        </authorList>
    </citation>
    <scope>NUCLEOTIDE SEQUENCE [LARGE SCALE GENOMIC DNA]</scope>
    <source>
        <strain evidence="5 6">DSM 21851</strain>
    </source>
</reference>
<name>A0A327WTM0_LARAB</name>
<evidence type="ECO:0000259" key="4">
    <source>
        <dbReference type="PROSITE" id="PS01124"/>
    </source>
</evidence>
<dbReference type="PANTHER" id="PTHR46796">
    <property type="entry name" value="HTH-TYPE TRANSCRIPTIONAL ACTIVATOR RHAS-RELATED"/>
    <property type="match status" value="1"/>
</dbReference>
<dbReference type="PROSITE" id="PS01124">
    <property type="entry name" value="HTH_ARAC_FAMILY_2"/>
    <property type="match status" value="1"/>
</dbReference>
<dbReference type="AlphaFoldDB" id="A0A327WTM0"/>
<feature type="domain" description="HTH araC/xylS-type" evidence="4">
    <location>
        <begin position="209"/>
        <end position="307"/>
    </location>
</feature>
<dbReference type="PROSITE" id="PS00041">
    <property type="entry name" value="HTH_ARAC_FAMILY_1"/>
    <property type="match status" value="1"/>
</dbReference>
<dbReference type="Gene3D" id="1.10.10.60">
    <property type="entry name" value="Homeodomain-like"/>
    <property type="match status" value="2"/>
</dbReference>
<keyword evidence="2" id="KW-0238">DNA-binding</keyword>
<evidence type="ECO:0000313" key="6">
    <source>
        <dbReference type="Proteomes" id="UP000248790"/>
    </source>
</evidence>
<dbReference type="GO" id="GO:0043565">
    <property type="term" value="F:sequence-specific DNA binding"/>
    <property type="evidence" value="ECO:0007669"/>
    <property type="project" value="InterPro"/>
</dbReference>
<dbReference type="Pfam" id="PF06719">
    <property type="entry name" value="AraC_N"/>
    <property type="match status" value="1"/>
</dbReference>
<dbReference type="InterPro" id="IPR009057">
    <property type="entry name" value="Homeodomain-like_sf"/>
</dbReference>
<keyword evidence="3" id="KW-0804">Transcription</keyword>
<sequence>MTVARKILQQQAVVPSWGGRLDTLVENKLTLTHEVAELNLYETFQRAQLVELEFNSPVLTSMLTGKKVMHIDNLKPFEYLPGESLVLPANKLMKIDFPEATVQTPTRCIALTISGDFIQQTVNHLNEEYPRSEPNDQWKVDVNNYHFHNGLEISLLIDKIIRLYRENNVMKPFFIHNSIQELIVRLMQTQARRVLVDQAKQHVNTHRLAYVVEYIRKNLTKTLAIEELSNQACLSKSHFFRLFKNELGMSPIQFILQERIRLAKQILSNPAKSITDACFESGFNSLTHFSSAFRTLERISPRQYKQQVS</sequence>
<dbReference type="Proteomes" id="UP000248790">
    <property type="component" value="Unassembled WGS sequence"/>
</dbReference>
<dbReference type="InterPro" id="IPR009594">
    <property type="entry name" value="Tscrpt_reg_HTH_AraC_N"/>
</dbReference>
<organism evidence="5 6">
    <name type="scientific">Larkinella arboricola</name>
    <dbReference type="NCBI Taxonomy" id="643671"/>
    <lineage>
        <taxon>Bacteria</taxon>
        <taxon>Pseudomonadati</taxon>
        <taxon>Bacteroidota</taxon>
        <taxon>Cytophagia</taxon>
        <taxon>Cytophagales</taxon>
        <taxon>Spirosomataceae</taxon>
        <taxon>Larkinella</taxon>
    </lineage>
</organism>
<dbReference type="OrthoDB" id="9779074at2"/>
<dbReference type="SUPFAM" id="SSF46689">
    <property type="entry name" value="Homeodomain-like"/>
    <property type="match status" value="2"/>
</dbReference>
<dbReference type="GO" id="GO:0003700">
    <property type="term" value="F:DNA-binding transcription factor activity"/>
    <property type="evidence" value="ECO:0007669"/>
    <property type="project" value="InterPro"/>
</dbReference>
<dbReference type="SMART" id="SM00342">
    <property type="entry name" value="HTH_ARAC"/>
    <property type="match status" value="1"/>
</dbReference>
<keyword evidence="1" id="KW-0805">Transcription regulation</keyword>
<dbReference type="InterPro" id="IPR018062">
    <property type="entry name" value="HTH_AraC-typ_CS"/>
</dbReference>
<keyword evidence="6" id="KW-1185">Reference proteome</keyword>
<dbReference type="EMBL" id="QLMC01000008">
    <property type="protein sequence ID" value="RAJ92110.1"/>
    <property type="molecule type" value="Genomic_DNA"/>
</dbReference>
<evidence type="ECO:0000313" key="5">
    <source>
        <dbReference type="EMBL" id="RAJ92110.1"/>
    </source>
</evidence>
<proteinExistence type="predicted"/>
<comment type="caution">
    <text evidence="5">The sequence shown here is derived from an EMBL/GenBank/DDBJ whole genome shotgun (WGS) entry which is preliminary data.</text>
</comment>
<protein>
    <submittedName>
        <fullName evidence="5">Helix-turn-helix protein</fullName>
    </submittedName>
</protein>
<dbReference type="Pfam" id="PF12833">
    <property type="entry name" value="HTH_18"/>
    <property type="match status" value="1"/>
</dbReference>
<evidence type="ECO:0000256" key="2">
    <source>
        <dbReference type="ARBA" id="ARBA00023125"/>
    </source>
</evidence>
<dbReference type="InterPro" id="IPR050204">
    <property type="entry name" value="AraC_XylS_family_regulators"/>
</dbReference>
<gene>
    <name evidence="5" type="ORF">LX87_05074</name>
</gene>